<proteinExistence type="predicted"/>
<reference evidence="3 4" key="1">
    <citation type="submission" date="2017-03" db="EMBL/GenBank/DDBJ databases">
        <title>An alternative strategy for trypanosome survival in the mammalian bloodstream revealed through genome and transcriptome analysis of the ubiquitous bovine parasite Trypanosoma (Megatrypanum) theileri.</title>
        <authorList>
            <person name="Kelly S."/>
            <person name="Ivens A."/>
            <person name="Mott A."/>
            <person name="O'Neill E."/>
            <person name="Emms D."/>
            <person name="Macleod O."/>
            <person name="Voorheis P."/>
            <person name="Matthews J."/>
            <person name="Matthews K."/>
            <person name="Carrington M."/>
        </authorList>
    </citation>
    <scope>NUCLEOTIDE SEQUENCE [LARGE SCALE GENOMIC DNA]</scope>
    <source>
        <strain evidence="3">Edinburgh</strain>
    </source>
</reference>
<name>A0A1X0NFZ2_9TRYP</name>
<dbReference type="Proteomes" id="UP000192257">
    <property type="component" value="Unassembled WGS sequence"/>
</dbReference>
<dbReference type="AlphaFoldDB" id="A0A1X0NFZ2"/>
<keyword evidence="4" id="KW-1185">Reference proteome</keyword>
<dbReference type="EMBL" id="NBCO01000067">
    <property type="protein sequence ID" value="ORC83511.1"/>
    <property type="molecule type" value="Genomic_DNA"/>
</dbReference>
<evidence type="ECO:0000313" key="3">
    <source>
        <dbReference type="EMBL" id="ORC83511.1"/>
    </source>
</evidence>
<feature type="chain" id="PRO_5010855837" description="Mucin TcMUCII" evidence="2">
    <location>
        <begin position="24"/>
        <end position="302"/>
    </location>
</feature>
<feature type="compositionally biased region" description="Low complexity" evidence="1">
    <location>
        <begin position="76"/>
        <end position="97"/>
    </location>
</feature>
<comment type="caution">
    <text evidence="3">The sequence shown here is derived from an EMBL/GenBank/DDBJ whole genome shotgun (WGS) entry which is preliminary data.</text>
</comment>
<protein>
    <recommendedName>
        <fullName evidence="5">Mucin TcMUCII</fullName>
    </recommendedName>
</protein>
<dbReference type="RefSeq" id="XP_028877577.1">
    <property type="nucleotide sequence ID" value="XM_029031137.1"/>
</dbReference>
<feature type="region of interest" description="Disordered" evidence="1">
    <location>
        <begin position="30"/>
        <end position="57"/>
    </location>
</feature>
<feature type="signal peptide" evidence="2">
    <location>
        <begin position="1"/>
        <end position="23"/>
    </location>
</feature>
<dbReference type="VEuPathDB" id="TriTrypDB:TM35_000671170"/>
<accession>A0A1X0NFZ2</accession>
<feature type="compositionally biased region" description="Polar residues" evidence="1">
    <location>
        <begin position="38"/>
        <end position="57"/>
    </location>
</feature>
<evidence type="ECO:0000313" key="4">
    <source>
        <dbReference type="Proteomes" id="UP000192257"/>
    </source>
</evidence>
<feature type="compositionally biased region" description="Low complexity" evidence="1">
    <location>
        <begin position="177"/>
        <end position="195"/>
    </location>
</feature>
<keyword evidence="2" id="KW-0732">Signal</keyword>
<dbReference type="GeneID" id="39990917"/>
<evidence type="ECO:0000256" key="2">
    <source>
        <dbReference type="SAM" id="SignalP"/>
    </source>
</evidence>
<feature type="region of interest" description="Disordered" evidence="1">
    <location>
        <begin position="70"/>
        <end position="267"/>
    </location>
</feature>
<gene>
    <name evidence="3" type="ORF">TM35_000671170</name>
</gene>
<organism evidence="3 4">
    <name type="scientific">Trypanosoma theileri</name>
    <dbReference type="NCBI Taxonomy" id="67003"/>
    <lineage>
        <taxon>Eukaryota</taxon>
        <taxon>Discoba</taxon>
        <taxon>Euglenozoa</taxon>
        <taxon>Kinetoplastea</taxon>
        <taxon>Metakinetoplastina</taxon>
        <taxon>Trypanosomatida</taxon>
        <taxon>Trypanosomatidae</taxon>
        <taxon>Trypanosoma</taxon>
    </lineage>
</organism>
<feature type="compositionally biased region" description="Polar residues" evidence="1">
    <location>
        <begin position="203"/>
        <end position="235"/>
    </location>
</feature>
<feature type="compositionally biased region" description="Low complexity" evidence="1">
    <location>
        <begin position="236"/>
        <end position="259"/>
    </location>
</feature>
<sequence length="302" mass="31654">MMMRPVVCLLVFLLSVASFYVKADSDTVKAPGADTDSDCSTGFSKTTGRPCTTPGSQVSDRIFISLHNEESHYPVSRSTGRSNTGTTSSSSGTLNLGDHQAPGAVTPDLGRTGDTLPRDSEISAQVEHSALKNMDQEKPTRADSQSTEDGNNRDTTSDTSTTQVNRSNTADGATLTAEEQSQPQQSNAAAQHNQQLSDKTGDKTTSSDYNTTEQSSAAAGTTGTESSQVNGNADITTTTTNTTTDAPTTTPSSVPVPNAEISSIDPIVQKNKANADSSFSPVWMRTAAPILIVAVLFSATVY</sequence>
<evidence type="ECO:0000256" key="1">
    <source>
        <dbReference type="SAM" id="MobiDB-lite"/>
    </source>
</evidence>
<evidence type="ECO:0008006" key="5">
    <source>
        <dbReference type="Google" id="ProtNLM"/>
    </source>
</evidence>